<evidence type="ECO:0000313" key="10">
    <source>
        <dbReference type="Proteomes" id="UP001163846"/>
    </source>
</evidence>
<dbReference type="PANTHER" id="PTHR10642">
    <property type="entry name" value="RIBONUCLEASE H1"/>
    <property type="match status" value="1"/>
</dbReference>
<dbReference type="PROSITE" id="PS50879">
    <property type="entry name" value="RNASE_H_1"/>
    <property type="match status" value="1"/>
</dbReference>
<reference evidence="9" key="1">
    <citation type="submission" date="2022-08" db="EMBL/GenBank/DDBJ databases">
        <authorList>
            <consortium name="DOE Joint Genome Institute"/>
            <person name="Min B."/>
            <person name="Riley R."/>
            <person name="Sierra-Patev S."/>
            <person name="Naranjo-Ortiz M."/>
            <person name="Looney B."/>
            <person name="Konkel Z."/>
            <person name="Slot J.C."/>
            <person name="Sakamoto Y."/>
            <person name="Steenwyk J.L."/>
            <person name="Rokas A."/>
            <person name="Carro J."/>
            <person name="Camarero S."/>
            <person name="Ferreira P."/>
            <person name="Molpeceres G."/>
            <person name="Ruiz-Duenas F.J."/>
            <person name="Serrano A."/>
            <person name="Henrissat B."/>
            <person name="Drula E."/>
            <person name="Hughes K.W."/>
            <person name="Mata J.L."/>
            <person name="Ishikawa N.K."/>
            <person name="Vargas-Isla R."/>
            <person name="Ushijima S."/>
            <person name="Smith C.A."/>
            <person name="Ahrendt S."/>
            <person name="Andreopoulos W."/>
            <person name="He G."/>
            <person name="Labutti K."/>
            <person name="Lipzen A."/>
            <person name="Ng V."/>
            <person name="Sandor L."/>
            <person name="Barry K."/>
            <person name="Martinez A.T."/>
            <person name="Xiao Y."/>
            <person name="Gibbons J.G."/>
            <person name="Terashima K."/>
            <person name="Hibbett D.S."/>
            <person name="Grigoriev I.V."/>
        </authorList>
    </citation>
    <scope>NUCLEOTIDE SEQUENCE</scope>
    <source>
        <strain evidence="9">TFB9207</strain>
    </source>
</reference>
<comment type="similarity">
    <text evidence="2">Belongs to the RNase H family.</text>
</comment>
<evidence type="ECO:0000256" key="6">
    <source>
        <dbReference type="ARBA" id="ARBA00022759"/>
    </source>
</evidence>
<evidence type="ECO:0000256" key="3">
    <source>
        <dbReference type="ARBA" id="ARBA00012180"/>
    </source>
</evidence>
<keyword evidence="7" id="KW-0378">Hydrolase</keyword>
<dbReference type="Gene3D" id="3.30.420.10">
    <property type="entry name" value="Ribonuclease H-like superfamily/Ribonuclease H"/>
    <property type="match status" value="1"/>
</dbReference>
<dbReference type="Pfam" id="PF13966">
    <property type="entry name" value="zf-RVT"/>
    <property type="match status" value="1"/>
</dbReference>
<evidence type="ECO:0000256" key="1">
    <source>
        <dbReference type="ARBA" id="ARBA00000077"/>
    </source>
</evidence>
<dbReference type="InterPro" id="IPR002156">
    <property type="entry name" value="RNaseH_domain"/>
</dbReference>
<protein>
    <recommendedName>
        <fullName evidence="3">ribonuclease H</fullName>
        <ecNumber evidence="3">3.1.26.4</ecNumber>
    </recommendedName>
</protein>
<dbReference type="InterPro" id="IPR026960">
    <property type="entry name" value="RVT-Znf"/>
</dbReference>
<proteinExistence type="inferred from homology"/>
<feature type="domain" description="RNase H type-1" evidence="8">
    <location>
        <begin position="8"/>
        <end position="151"/>
    </location>
</feature>
<dbReference type="InterPro" id="IPR012337">
    <property type="entry name" value="RNaseH-like_sf"/>
</dbReference>
<gene>
    <name evidence="9" type="ORF">F5878DRAFT_548099</name>
</gene>
<organism evidence="9 10">
    <name type="scientific">Lentinula raphanica</name>
    <dbReference type="NCBI Taxonomy" id="153919"/>
    <lineage>
        <taxon>Eukaryota</taxon>
        <taxon>Fungi</taxon>
        <taxon>Dikarya</taxon>
        <taxon>Basidiomycota</taxon>
        <taxon>Agaricomycotina</taxon>
        <taxon>Agaricomycetes</taxon>
        <taxon>Agaricomycetidae</taxon>
        <taxon>Agaricales</taxon>
        <taxon>Marasmiineae</taxon>
        <taxon>Omphalotaceae</taxon>
        <taxon>Lentinula</taxon>
    </lineage>
</organism>
<keyword evidence="10" id="KW-1185">Reference proteome</keyword>
<dbReference type="Pfam" id="PF00075">
    <property type="entry name" value="RNase_H"/>
    <property type="match status" value="1"/>
</dbReference>
<evidence type="ECO:0000256" key="7">
    <source>
        <dbReference type="ARBA" id="ARBA00022801"/>
    </source>
</evidence>
<keyword evidence="5" id="KW-0479">Metal-binding</keyword>
<comment type="catalytic activity">
    <reaction evidence="1">
        <text>Endonucleolytic cleavage to 5'-phosphomonoester.</text>
        <dbReference type="EC" id="3.1.26.4"/>
    </reaction>
</comment>
<evidence type="ECO:0000256" key="4">
    <source>
        <dbReference type="ARBA" id="ARBA00022722"/>
    </source>
</evidence>
<dbReference type="CDD" id="cd09280">
    <property type="entry name" value="RNase_HI_eukaryote_like"/>
    <property type="match status" value="1"/>
</dbReference>
<dbReference type="AlphaFoldDB" id="A0AA38NXJ2"/>
<dbReference type="GO" id="GO:0046872">
    <property type="term" value="F:metal ion binding"/>
    <property type="evidence" value="ECO:0007669"/>
    <property type="project" value="UniProtKB-KW"/>
</dbReference>
<dbReference type="InterPro" id="IPR036397">
    <property type="entry name" value="RNaseH_sf"/>
</dbReference>
<sequence length="443" mass="49957">MSWLDQDQNENIVAYTDGSCENNGGEDAIAGAGIFVSENNSLNRAIRVPKELEQSNQTGEIVSIKEIAEAAPCSVGLNIHSDSLTMVEGLTKNRSSWEDKGFTSVANSLEIQVTVARMRARQAPTRLKWVKGHAGIHGNEKADELADLGRQKDKEDLIDLTIPREFRLTGVKLNTITQSLAYKRIKEELAESDAYEKATHRVRTTENLMLAKQAILDKGGKAATDPQIWLSMRNKDFSRPFRYFLWMTMHDAYKVGEYWTRINWEVERGMCQTCNTMESMEHILTKCQCSGQNEVWELCGELLTRAGITWERPSVGDILASGMVQTTNRKGKPDKAKSRLFRIVVSESTHLIWKLRNNRVINGKGPPSTIEITNKWHFIINSRLATDRLLTRKKTFGKRALAASLVLRTWDGTLEDEGNLPEDWTREAGVLVGRCTVLDEEGE</sequence>
<dbReference type="GO" id="GO:0043137">
    <property type="term" value="P:DNA replication, removal of RNA primer"/>
    <property type="evidence" value="ECO:0007669"/>
    <property type="project" value="TreeGrafter"/>
</dbReference>
<dbReference type="EMBL" id="MU806947">
    <property type="protein sequence ID" value="KAJ3832478.1"/>
    <property type="molecule type" value="Genomic_DNA"/>
</dbReference>
<accession>A0AA38NXJ2</accession>
<dbReference type="GO" id="GO:0004523">
    <property type="term" value="F:RNA-DNA hybrid ribonuclease activity"/>
    <property type="evidence" value="ECO:0007669"/>
    <property type="project" value="UniProtKB-EC"/>
</dbReference>
<dbReference type="Proteomes" id="UP001163846">
    <property type="component" value="Unassembled WGS sequence"/>
</dbReference>
<evidence type="ECO:0000256" key="5">
    <source>
        <dbReference type="ARBA" id="ARBA00022723"/>
    </source>
</evidence>
<dbReference type="GO" id="GO:0003676">
    <property type="term" value="F:nucleic acid binding"/>
    <property type="evidence" value="ECO:0007669"/>
    <property type="project" value="InterPro"/>
</dbReference>
<name>A0AA38NXJ2_9AGAR</name>
<keyword evidence="4" id="KW-0540">Nuclease</keyword>
<evidence type="ECO:0000256" key="2">
    <source>
        <dbReference type="ARBA" id="ARBA00005300"/>
    </source>
</evidence>
<evidence type="ECO:0000259" key="8">
    <source>
        <dbReference type="PROSITE" id="PS50879"/>
    </source>
</evidence>
<dbReference type="EC" id="3.1.26.4" evidence="3"/>
<comment type="caution">
    <text evidence="9">The sequence shown here is derived from an EMBL/GenBank/DDBJ whole genome shotgun (WGS) entry which is preliminary data.</text>
</comment>
<dbReference type="PANTHER" id="PTHR10642:SF26">
    <property type="entry name" value="RIBONUCLEASE H1"/>
    <property type="match status" value="1"/>
</dbReference>
<keyword evidence="6" id="KW-0255">Endonuclease</keyword>
<dbReference type="SUPFAM" id="SSF53098">
    <property type="entry name" value="Ribonuclease H-like"/>
    <property type="match status" value="1"/>
</dbReference>
<evidence type="ECO:0000313" key="9">
    <source>
        <dbReference type="EMBL" id="KAJ3832478.1"/>
    </source>
</evidence>
<dbReference type="InterPro" id="IPR050092">
    <property type="entry name" value="RNase_H"/>
</dbReference>